<dbReference type="GO" id="GO:0016787">
    <property type="term" value="F:hydrolase activity"/>
    <property type="evidence" value="ECO:0007669"/>
    <property type="project" value="UniProtKB-KW"/>
</dbReference>
<dbReference type="SUPFAM" id="SSF53474">
    <property type="entry name" value="alpha/beta-Hydrolases"/>
    <property type="match status" value="1"/>
</dbReference>
<sequence length="299" mass="32470">MSASPTPRPQRPDATVEIRLVGDDGVKLAVRTHGGIGGPPLVFAHGFGQTRLAWSGSAERLAGVGFRCVLADARGHGDSGWRADGNYAIEQFTTDLLQIARYAGPNAVLVGASFGGLVGLLAQADLGPLFRALVLVDVTPRWETAGVERILAFMRAHPDGFESLADASQAISDYLPHRREPRSPERLRALLVRQDNGRYRWHWDPRLLDAIAEGFERHQERLLGAAARIDVPTLLLSGSESDVVSQTTIGEFLSLVPHAQHVVVPRATHMVVGDRNEAFTDAVLTFVRSLGARRDSLNI</sequence>
<protein>
    <submittedName>
        <fullName evidence="2">Alpha/beta hydrolase</fullName>
    </submittedName>
</protein>
<dbReference type="Pfam" id="PF12697">
    <property type="entry name" value="Abhydrolase_6"/>
    <property type="match status" value="1"/>
</dbReference>
<keyword evidence="3" id="KW-1185">Reference proteome</keyword>
<dbReference type="Gene3D" id="3.40.50.1820">
    <property type="entry name" value="alpha/beta hydrolase"/>
    <property type="match status" value="1"/>
</dbReference>
<name>A0A9X3YGN1_9GAMM</name>
<comment type="caution">
    <text evidence="2">The sequence shown here is derived from an EMBL/GenBank/DDBJ whole genome shotgun (WGS) entry which is preliminary data.</text>
</comment>
<reference evidence="2" key="1">
    <citation type="submission" date="2023-02" db="EMBL/GenBank/DDBJ databases">
        <title>Tahibacter soli sp. nov. isolated from soil.</title>
        <authorList>
            <person name="Baek J.H."/>
            <person name="Lee J.K."/>
            <person name="Choi D.G."/>
            <person name="Jeon C.O."/>
        </authorList>
    </citation>
    <scope>NUCLEOTIDE SEQUENCE</scope>
    <source>
        <strain evidence="2">BL</strain>
    </source>
</reference>
<dbReference type="PANTHER" id="PTHR43194">
    <property type="entry name" value="HYDROLASE ALPHA/BETA FOLD FAMILY"/>
    <property type="match status" value="1"/>
</dbReference>
<dbReference type="PANTHER" id="PTHR43194:SF2">
    <property type="entry name" value="PEROXISOMAL MEMBRANE PROTEIN LPX1"/>
    <property type="match status" value="1"/>
</dbReference>
<dbReference type="Proteomes" id="UP001139971">
    <property type="component" value="Unassembled WGS sequence"/>
</dbReference>
<accession>A0A9X3YGN1</accession>
<dbReference type="PRINTS" id="PR00111">
    <property type="entry name" value="ABHYDROLASE"/>
</dbReference>
<keyword evidence="2" id="KW-0378">Hydrolase</keyword>
<organism evidence="2 3">
    <name type="scientific">Tahibacter soli</name>
    <dbReference type="NCBI Taxonomy" id="2983605"/>
    <lineage>
        <taxon>Bacteria</taxon>
        <taxon>Pseudomonadati</taxon>
        <taxon>Pseudomonadota</taxon>
        <taxon>Gammaproteobacteria</taxon>
        <taxon>Lysobacterales</taxon>
        <taxon>Rhodanobacteraceae</taxon>
        <taxon>Tahibacter</taxon>
    </lineage>
</organism>
<dbReference type="InterPro" id="IPR000073">
    <property type="entry name" value="AB_hydrolase_1"/>
</dbReference>
<evidence type="ECO:0000313" key="2">
    <source>
        <dbReference type="EMBL" id="MDC8011299.1"/>
    </source>
</evidence>
<dbReference type="RefSeq" id="WP_263543679.1">
    <property type="nucleotide sequence ID" value="NZ_JAOVZO020000001.1"/>
</dbReference>
<evidence type="ECO:0000259" key="1">
    <source>
        <dbReference type="Pfam" id="PF12697"/>
    </source>
</evidence>
<dbReference type="AlphaFoldDB" id="A0A9X3YGN1"/>
<proteinExistence type="predicted"/>
<dbReference type="EMBL" id="JAOVZO020000001">
    <property type="protein sequence ID" value="MDC8011299.1"/>
    <property type="molecule type" value="Genomic_DNA"/>
</dbReference>
<dbReference type="InterPro" id="IPR029058">
    <property type="entry name" value="AB_hydrolase_fold"/>
</dbReference>
<evidence type="ECO:0000313" key="3">
    <source>
        <dbReference type="Proteomes" id="UP001139971"/>
    </source>
</evidence>
<dbReference type="InterPro" id="IPR050228">
    <property type="entry name" value="Carboxylesterase_BioH"/>
</dbReference>
<gene>
    <name evidence="2" type="ORF">OD750_001925</name>
</gene>
<feature type="domain" description="AB hydrolase-1" evidence="1">
    <location>
        <begin position="41"/>
        <end position="281"/>
    </location>
</feature>